<evidence type="ECO:0000313" key="11">
    <source>
        <dbReference type="EMBL" id="CAF1550688.1"/>
    </source>
</evidence>
<evidence type="ECO:0000256" key="9">
    <source>
        <dbReference type="SAM" id="MobiDB-lite"/>
    </source>
</evidence>
<dbReference type="Proteomes" id="UP000663834">
    <property type="component" value="Unassembled WGS sequence"/>
</dbReference>
<feature type="domain" description="Reverse transcriptase" evidence="10">
    <location>
        <begin position="304"/>
        <end position="482"/>
    </location>
</feature>
<keyword evidence="1" id="KW-0645">Protease</keyword>
<dbReference type="Gene3D" id="3.10.10.10">
    <property type="entry name" value="HIV Type 1 Reverse Transcriptase, subunit A, domain 1"/>
    <property type="match status" value="1"/>
</dbReference>
<dbReference type="FunFam" id="3.10.10.10:FF:000007">
    <property type="entry name" value="Retrovirus-related Pol polyprotein from transposon 17.6-like Protein"/>
    <property type="match status" value="1"/>
</dbReference>
<evidence type="ECO:0000256" key="4">
    <source>
        <dbReference type="ARBA" id="ARBA00022722"/>
    </source>
</evidence>
<evidence type="ECO:0000256" key="7">
    <source>
        <dbReference type="ARBA" id="ARBA00022918"/>
    </source>
</evidence>
<dbReference type="PROSITE" id="PS50878">
    <property type="entry name" value="RT_POL"/>
    <property type="match status" value="1"/>
</dbReference>
<proteinExistence type="predicted"/>
<dbReference type="PANTHER" id="PTHR37984">
    <property type="entry name" value="PROTEIN CBG26694"/>
    <property type="match status" value="1"/>
</dbReference>
<evidence type="ECO:0000256" key="6">
    <source>
        <dbReference type="ARBA" id="ARBA00022801"/>
    </source>
</evidence>
<organism evidence="11 12">
    <name type="scientific">Rotaria magnacalcarata</name>
    <dbReference type="NCBI Taxonomy" id="392030"/>
    <lineage>
        <taxon>Eukaryota</taxon>
        <taxon>Metazoa</taxon>
        <taxon>Spiralia</taxon>
        <taxon>Gnathifera</taxon>
        <taxon>Rotifera</taxon>
        <taxon>Eurotatoria</taxon>
        <taxon>Bdelloidea</taxon>
        <taxon>Philodinida</taxon>
        <taxon>Philodinidae</taxon>
        <taxon>Rotaria</taxon>
    </lineage>
</organism>
<dbReference type="Pfam" id="PF17919">
    <property type="entry name" value="RT_RNaseH_2"/>
    <property type="match status" value="1"/>
</dbReference>
<dbReference type="Gene3D" id="3.30.70.270">
    <property type="match status" value="2"/>
</dbReference>
<accession>A0A815WQA5</accession>
<evidence type="ECO:0000256" key="2">
    <source>
        <dbReference type="ARBA" id="ARBA00022679"/>
    </source>
</evidence>
<evidence type="ECO:0000256" key="3">
    <source>
        <dbReference type="ARBA" id="ARBA00022695"/>
    </source>
</evidence>
<dbReference type="SUPFAM" id="SSF56672">
    <property type="entry name" value="DNA/RNA polymerases"/>
    <property type="match status" value="1"/>
</dbReference>
<dbReference type="Pfam" id="PF17921">
    <property type="entry name" value="Integrase_H2C2"/>
    <property type="match status" value="1"/>
</dbReference>
<dbReference type="CDD" id="cd00303">
    <property type="entry name" value="retropepsin_like"/>
    <property type="match status" value="1"/>
</dbReference>
<dbReference type="CDD" id="cd01647">
    <property type="entry name" value="RT_LTR"/>
    <property type="match status" value="1"/>
</dbReference>
<name>A0A815WQA5_9BILA</name>
<keyword evidence="6" id="KW-0378">Hydrolase</keyword>
<dbReference type="InterPro" id="IPR041577">
    <property type="entry name" value="RT_RNaseH_2"/>
</dbReference>
<dbReference type="CDD" id="cd09274">
    <property type="entry name" value="RNase_HI_RT_Ty3"/>
    <property type="match status" value="1"/>
</dbReference>
<dbReference type="Pfam" id="PF00078">
    <property type="entry name" value="RVT_1"/>
    <property type="match status" value="1"/>
</dbReference>
<dbReference type="OrthoDB" id="10000497at2759"/>
<keyword evidence="4" id="KW-0540">Nuclease</keyword>
<dbReference type="EMBL" id="CAJNOW010008950">
    <property type="protein sequence ID" value="CAF1550688.1"/>
    <property type="molecule type" value="Genomic_DNA"/>
</dbReference>
<keyword evidence="8" id="KW-0511">Multifunctional enzyme</keyword>
<dbReference type="GO" id="GO:0003964">
    <property type="term" value="F:RNA-directed DNA polymerase activity"/>
    <property type="evidence" value="ECO:0007669"/>
    <property type="project" value="UniProtKB-KW"/>
</dbReference>
<evidence type="ECO:0000256" key="5">
    <source>
        <dbReference type="ARBA" id="ARBA00022759"/>
    </source>
</evidence>
<keyword evidence="3" id="KW-0548">Nucleotidyltransferase</keyword>
<dbReference type="GO" id="GO:0008233">
    <property type="term" value="F:peptidase activity"/>
    <property type="evidence" value="ECO:0007669"/>
    <property type="project" value="UniProtKB-KW"/>
</dbReference>
<dbReference type="FunFam" id="3.30.70.270:FF:000020">
    <property type="entry name" value="Transposon Tf2-6 polyprotein-like Protein"/>
    <property type="match status" value="1"/>
</dbReference>
<comment type="caution">
    <text evidence="11">The sequence shown here is derived from an EMBL/GenBank/DDBJ whole genome shotgun (WGS) entry which is preliminary data.</text>
</comment>
<evidence type="ECO:0000313" key="12">
    <source>
        <dbReference type="Proteomes" id="UP000663834"/>
    </source>
</evidence>
<dbReference type="Gene3D" id="2.40.70.10">
    <property type="entry name" value="Acid Proteases"/>
    <property type="match status" value="1"/>
</dbReference>
<sequence>MFDTGSAKSFIKKSILEQTNHVNTQFKQQSYLMADGSSTFYILGTTEIFIEFEKSCTSIIAGVVDTLCVDCLLGMDYINKYYVNLNNKEKQVQVHIQDIIVDLPMKNTMKTINVPGRANPFTYFHPNQEKPIQTISHISSGHMLFLPADALKSKGLVTPHAIVPVVDHIATIFIYNSSMENQQLLYQEIVGEIAPYCDTEFVSTIFDPQTRFSIDEDQSKSLTSTSETNIRSLLTHLDDQQDLAEAWQIFTKHHRLFDTTTITIAETDTPQVICTENKPPTASRPYPQTIEKQNATFDILQQMLKNQQIRPSFSQYSAPILLIKKRDGSYRFIVDYRKLNNITVQDNYPLPNLEQAIQMVDGRRYYSKLDFKSGYFQIPIKEDDKHKTAFITTHGLFEFNVLAQGLKNGPPSFQRIMSVLLLPCKKFSIVYLDDILIYSDNFDQHLQHVNQVLAILNKHKFQLNPPKCEIFRTSIDYLGHTISNDGVRPLQERIEKFLSLPQPISLHQANAFIGSIGWYRKFIKNYAHIAVPISAVTNLTKANKHKFHWDQDQRDAFDKLKEALITDPLFLTYPDDKLSLTLEIDASDNCIGGVLFQEDDNGQRKNIYFHSQMLPKPQRKWPTVEKEALAIYYCVLRMKLYLLGREFTVYTDHCPLRDMQLKPSNNRRVDRISLILQQYNIKQIHHLSGKCNCMADYPSRYPRQVEDDDDFIEEDFGAVPGIQHCGAVITRAQAKAQLTIPDTVMVESVADQSLVVDDQPPRVAGHVFDVTKIADAQKQDSFYQEQIHKLQQESLKCSFELKGDILYKIIKRSIANLKLIYIPLSLVFQVGDILYKIIKRGIANLKLIYIPLSLVFQVVKVYHASSWAGHFGFRRTYNNLKDRYWWPNMKDTIRNYLHSCLQCQKFNFARHKSYGFLHPIESPSGPFQMIGMDYSGPFPITSNLRYSFQKFFQQIFRNDTHIFCWGDPVIELTSFLEFSLFSISNVQHFHNVQLIFASWFNRWINSQTPNINDENYLQLHAPRYDPALLLPPHIFNEQKMTTRDLWSLQDAVVYLLEKYLSKRETRQKWSIGLNPRLQNTIPHVPIQRRNNLIRYASNDVLSLNEIIMFMYNASNVNINTSLREYFLLLKKEFAPSVSSSFSAPKQLQQQQKWYDLLFHDTESEDDDDELADHVVDDRQVPSSTPLALPSPPTQDEHLLNNSPITNDHSSIEQLTTIGLLPSHATLLVEQQVHLPSQDVIPSLVAAISSQNIPTNPPKRKRKSRRSREARTYRNQESSLRHRRNRYRFELQRQSNLCVNIVKHILRHYQIKFTNVTPNKSVMHIGIKSQDEQQLYEQLLPLDIFL</sequence>
<dbReference type="InterPro" id="IPR050951">
    <property type="entry name" value="Retrovirus_Pol_polyprotein"/>
</dbReference>
<dbReference type="GO" id="GO:0004519">
    <property type="term" value="F:endonuclease activity"/>
    <property type="evidence" value="ECO:0007669"/>
    <property type="project" value="UniProtKB-KW"/>
</dbReference>
<dbReference type="Gene3D" id="1.10.340.70">
    <property type="match status" value="1"/>
</dbReference>
<dbReference type="InterPro" id="IPR043502">
    <property type="entry name" value="DNA/RNA_pol_sf"/>
</dbReference>
<feature type="region of interest" description="Disordered" evidence="9">
    <location>
        <begin position="1179"/>
        <end position="1207"/>
    </location>
</feature>
<dbReference type="PANTHER" id="PTHR37984:SF5">
    <property type="entry name" value="PROTEIN NYNRIN-LIKE"/>
    <property type="match status" value="1"/>
</dbReference>
<evidence type="ECO:0000259" key="10">
    <source>
        <dbReference type="PROSITE" id="PS50878"/>
    </source>
</evidence>
<dbReference type="InterPro" id="IPR043128">
    <property type="entry name" value="Rev_trsase/Diguanyl_cyclase"/>
</dbReference>
<dbReference type="InterPro" id="IPR021109">
    <property type="entry name" value="Peptidase_aspartic_dom_sf"/>
</dbReference>
<dbReference type="SUPFAM" id="SSF50630">
    <property type="entry name" value="Acid proteases"/>
    <property type="match status" value="1"/>
</dbReference>
<keyword evidence="5" id="KW-0255">Endonuclease</keyword>
<gene>
    <name evidence="11" type="ORF">KQP761_LOCUS17628</name>
</gene>
<dbReference type="Gene3D" id="3.10.20.370">
    <property type="match status" value="1"/>
</dbReference>
<reference evidence="11" key="1">
    <citation type="submission" date="2021-02" db="EMBL/GenBank/DDBJ databases">
        <authorList>
            <person name="Nowell W R."/>
        </authorList>
    </citation>
    <scope>NUCLEOTIDE SEQUENCE</scope>
</reference>
<evidence type="ECO:0000256" key="1">
    <source>
        <dbReference type="ARBA" id="ARBA00022670"/>
    </source>
</evidence>
<evidence type="ECO:0000256" key="8">
    <source>
        <dbReference type="ARBA" id="ARBA00023268"/>
    </source>
</evidence>
<dbReference type="GO" id="GO:0006508">
    <property type="term" value="P:proteolysis"/>
    <property type="evidence" value="ECO:0007669"/>
    <property type="project" value="UniProtKB-KW"/>
</dbReference>
<keyword evidence="2" id="KW-0808">Transferase</keyword>
<feature type="region of interest" description="Disordered" evidence="9">
    <location>
        <begin position="1250"/>
        <end position="1279"/>
    </location>
</feature>
<keyword evidence="7" id="KW-0695">RNA-directed DNA polymerase</keyword>
<dbReference type="FunFam" id="1.10.340.70:FF:000001">
    <property type="entry name" value="Retrovirus-related Pol polyprotein from transposon gypsy-like Protein"/>
    <property type="match status" value="1"/>
</dbReference>
<dbReference type="InterPro" id="IPR000477">
    <property type="entry name" value="RT_dom"/>
</dbReference>
<dbReference type="InterPro" id="IPR041588">
    <property type="entry name" value="Integrase_H2C2"/>
</dbReference>
<protein>
    <recommendedName>
        <fullName evidence="10">Reverse transcriptase domain-containing protein</fullName>
    </recommendedName>
</protein>